<dbReference type="SUPFAM" id="SSF51735">
    <property type="entry name" value="NAD(P)-binding Rossmann-fold domains"/>
    <property type="match status" value="1"/>
</dbReference>
<keyword evidence="4" id="KW-1185">Reference proteome</keyword>
<evidence type="ECO:0008006" key="5">
    <source>
        <dbReference type="Google" id="ProtNLM"/>
    </source>
</evidence>
<dbReference type="GO" id="GO:0016620">
    <property type="term" value="F:oxidoreductase activity, acting on the aldehyde or oxo group of donors, NAD or NADP as acceptor"/>
    <property type="evidence" value="ECO:0007669"/>
    <property type="project" value="InterPro"/>
</dbReference>
<dbReference type="Proteomes" id="UP001177140">
    <property type="component" value="Unassembled WGS sequence"/>
</dbReference>
<organism evidence="3 4">
    <name type="scientific">Papaver nudicaule</name>
    <name type="common">Iceland poppy</name>
    <dbReference type="NCBI Taxonomy" id="74823"/>
    <lineage>
        <taxon>Eukaryota</taxon>
        <taxon>Viridiplantae</taxon>
        <taxon>Streptophyta</taxon>
        <taxon>Embryophyta</taxon>
        <taxon>Tracheophyta</taxon>
        <taxon>Spermatophyta</taxon>
        <taxon>Magnoliopsida</taxon>
        <taxon>Ranunculales</taxon>
        <taxon>Papaveraceae</taxon>
        <taxon>Papaveroideae</taxon>
        <taxon>Papaver</taxon>
    </lineage>
</organism>
<keyword evidence="2" id="KW-0560">Oxidoreductase</keyword>
<evidence type="ECO:0000256" key="2">
    <source>
        <dbReference type="ARBA" id="ARBA00023002"/>
    </source>
</evidence>
<dbReference type="PRINTS" id="PR00078">
    <property type="entry name" value="G3PDHDRGNASE"/>
</dbReference>
<dbReference type="Gene3D" id="3.40.50.720">
    <property type="entry name" value="NAD(P)-binding Rossmann-like Domain"/>
    <property type="match status" value="1"/>
</dbReference>
<evidence type="ECO:0000256" key="1">
    <source>
        <dbReference type="ARBA" id="ARBA00007406"/>
    </source>
</evidence>
<evidence type="ECO:0000313" key="4">
    <source>
        <dbReference type="Proteomes" id="UP001177140"/>
    </source>
</evidence>
<dbReference type="EMBL" id="JAJJMA010014427">
    <property type="protein sequence ID" value="MCL7022738.1"/>
    <property type="molecule type" value="Genomic_DNA"/>
</dbReference>
<dbReference type="AlphaFoldDB" id="A0AA41RYH4"/>
<name>A0AA41RYH4_PAPNU</name>
<reference evidence="3" key="1">
    <citation type="submission" date="2022-03" db="EMBL/GenBank/DDBJ databases">
        <title>A functionally conserved STORR gene fusion in Papaver species that diverged 16.8 million years ago.</title>
        <authorList>
            <person name="Catania T."/>
        </authorList>
    </citation>
    <scope>NUCLEOTIDE SEQUENCE</scope>
    <source>
        <strain evidence="3">S-191538</strain>
    </source>
</reference>
<comment type="caution">
    <text evidence="3">The sequence shown here is derived from an EMBL/GenBank/DDBJ whole genome shotgun (WGS) entry which is preliminary data.</text>
</comment>
<dbReference type="PROSITE" id="PS00071">
    <property type="entry name" value="GAPDH"/>
    <property type="match status" value="1"/>
</dbReference>
<feature type="non-terminal residue" evidence="3">
    <location>
        <position position="64"/>
    </location>
</feature>
<dbReference type="PANTHER" id="PTHR43148">
    <property type="entry name" value="GLYCERALDEHYDE-3-PHOSPHATE DEHYDROGENASE 2"/>
    <property type="match status" value="1"/>
</dbReference>
<dbReference type="InterPro" id="IPR020831">
    <property type="entry name" value="GlycerAld/Erythrose_P_DH"/>
</dbReference>
<feature type="non-terminal residue" evidence="3">
    <location>
        <position position="1"/>
    </location>
</feature>
<evidence type="ECO:0000313" key="3">
    <source>
        <dbReference type="EMBL" id="MCL7022738.1"/>
    </source>
</evidence>
<proteinExistence type="inferred from homology"/>
<accession>A0AA41RYH4</accession>
<dbReference type="InterPro" id="IPR020830">
    <property type="entry name" value="GlycerAld_3-P_DH_AS"/>
</dbReference>
<gene>
    <name evidence="3" type="ORF">MKW94_025208</name>
</gene>
<dbReference type="InterPro" id="IPR036291">
    <property type="entry name" value="NAD(P)-bd_dom_sf"/>
</dbReference>
<sequence length="64" mass="6860">DGAWKHLQAGAKKVLITTPGKGDIPTYVMGINAELCTHVDTIISNASCTTNCLAPFVKVLEQKF</sequence>
<protein>
    <recommendedName>
        <fullName evidence="5">Glyceraldehyde-3-phosphate dehydrogenase</fullName>
    </recommendedName>
</protein>
<comment type="similarity">
    <text evidence="1">Belongs to the glyceraldehyde-3-phosphate dehydrogenase family.</text>
</comment>